<sequence>MNHLPNSATAGWDGDTCTSTGLLQTLTQKGRCDMEVTQEGPNWYKDLPKPCQLQQEMSERKNEAGPARHVHSAPAAAASFPTHNSPRTWFLTSSLTPLAIRLIRQLLNHGDYVVACLPPHEIENDERSAEFRELIYECKSNRKDREGWKDRIRSIRCDGRIMGQCGAAVAEAKEHFGRIDILLCCTSEGMPPPPSACPCRNCRLRPPRKNLVRDQFEAIFFSQVNFIKAALPLLRAQHTGHIVILTSIGGHIGTPGMPYLHGGDVGARGVLRLAGVRDRALQHQGHGGAAPHGDPVPDEQDHLLAPAALLRQRDQPGAERPRYAQQRPQYEPGNGRGAFGHGNHPALPEAVGLHGGPPSRHIVGFEGAEAVKEKLKTVTEELEDFVEASVSVDIFDSELKVEAREGKGKGIAASEAPGPSSSG</sequence>
<feature type="compositionally biased region" description="Low complexity" evidence="3">
    <location>
        <begin position="412"/>
        <end position="423"/>
    </location>
</feature>
<evidence type="ECO:0000256" key="2">
    <source>
        <dbReference type="ARBA" id="ARBA00023002"/>
    </source>
</evidence>
<dbReference type="PANTHER" id="PTHR43391">
    <property type="entry name" value="RETINOL DEHYDROGENASE-RELATED"/>
    <property type="match status" value="1"/>
</dbReference>
<accession>A0ABR1V2A0</accession>
<protein>
    <submittedName>
        <fullName evidence="4">Uncharacterized protein</fullName>
    </submittedName>
</protein>
<feature type="region of interest" description="Disordered" evidence="3">
    <location>
        <begin position="54"/>
        <end position="79"/>
    </location>
</feature>
<keyword evidence="2" id="KW-0560">Oxidoreductase</keyword>
<dbReference type="EMBL" id="JAQQWN010000009">
    <property type="protein sequence ID" value="KAK8065303.1"/>
    <property type="molecule type" value="Genomic_DNA"/>
</dbReference>
<evidence type="ECO:0000313" key="5">
    <source>
        <dbReference type="Proteomes" id="UP001433268"/>
    </source>
</evidence>
<gene>
    <name evidence="4" type="ORF">PG997_012050</name>
</gene>
<proteinExistence type="inferred from homology"/>
<dbReference type="Pfam" id="PF00106">
    <property type="entry name" value="adh_short"/>
    <property type="match status" value="1"/>
</dbReference>
<evidence type="ECO:0000256" key="3">
    <source>
        <dbReference type="SAM" id="MobiDB-lite"/>
    </source>
</evidence>
<name>A0ABR1V2A0_9PEZI</name>
<reference evidence="4 5" key="1">
    <citation type="submission" date="2023-01" db="EMBL/GenBank/DDBJ databases">
        <title>Analysis of 21 Apiospora genomes using comparative genomics revels a genus with tremendous synthesis potential of carbohydrate active enzymes and secondary metabolites.</title>
        <authorList>
            <person name="Sorensen T."/>
        </authorList>
    </citation>
    <scope>NUCLEOTIDE SEQUENCE [LARGE SCALE GENOMIC DNA]</scope>
    <source>
        <strain evidence="4 5">CBS 114990</strain>
    </source>
</reference>
<comment type="similarity">
    <text evidence="1">Belongs to the short-chain dehydrogenases/reductases (SDR) family.</text>
</comment>
<dbReference type="InterPro" id="IPR002347">
    <property type="entry name" value="SDR_fam"/>
</dbReference>
<dbReference type="RefSeq" id="XP_066662057.1">
    <property type="nucleotide sequence ID" value="XM_066816365.1"/>
</dbReference>
<dbReference type="SUPFAM" id="SSF51735">
    <property type="entry name" value="NAD(P)-binding Rossmann-fold domains"/>
    <property type="match status" value="1"/>
</dbReference>
<keyword evidence="5" id="KW-1185">Reference proteome</keyword>
<dbReference type="InterPro" id="IPR036291">
    <property type="entry name" value="NAD(P)-bd_dom_sf"/>
</dbReference>
<evidence type="ECO:0000256" key="1">
    <source>
        <dbReference type="ARBA" id="ARBA00006484"/>
    </source>
</evidence>
<organism evidence="4 5">
    <name type="scientific">Apiospora hydei</name>
    <dbReference type="NCBI Taxonomy" id="1337664"/>
    <lineage>
        <taxon>Eukaryota</taxon>
        <taxon>Fungi</taxon>
        <taxon>Dikarya</taxon>
        <taxon>Ascomycota</taxon>
        <taxon>Pezizomycotina</taxon>
        <taxon>Sordariomycetes</taxon>
        <taxon>Xylariomycetidae</taxon>
        <taxon>Amphisphaeriales</taxon>
        <taxon>Apiosporaceae</taxon>
        <taxon>Apiospora</taxon>
    </lineage>
</organism>
<feature type="region of interest" description="Disordered" evidence="3">
    <location>
        <begin position="404"/>
        <end position="423"/>
    </location>
</feature>
<dbReference type="GeneID" id="92049425"/>
<evidence type="ECO:0000313" key="4">
    <source>
        <dbReference type="EMBL" id="KAK8065303.1"/>
    </source>
</evidence>
<feature type="compositionally biased region" description="Basic and acidic residues" evidence="3">
    <location>
        <begin position="313"/>
        <end position="322"/>
    </location>
</feature>
<feature type="region of interest" description="Disordered" evidence="3">
    <location>
        <begin position="280"/>
        <end position="300"/>
    </location>
</feature>
<dbReference type="Gene3D" id="3.40.50.720">
    <property type="entry name" value="NAD(P)-binding Rossmann-like Domain"/>
    <property type="match status" value="1"/>
</dbReference>
<feature type="region of interest" description="Disordered" evidence="3">
    <location>
        <begin position="313"/>
        <end position="350"/>
    </location>
</feature>
<dbReference type="PANTHER" id="PTHR43391:SF87">
    <property type="entry name" value="SHORT CHAIN DEHYDROGENASE_REDUCTASE FAMILY PROTEIN (AFU_ORTHOLOGUE AFUA_6G04120)"/>
    <property type="match status" value="1"/>
</dbReference>
<dbReference type="Proteomes" id="UP001433268">
    <property type="component" value="Unassembled WGS sequence"/>
</dbReference>
<comment type="caution">
    <text evidence="4">The sequence shown here is derived from an EMBL/GenBank/DDBJ whole genome shotgun (WGS) entry which is preliminary data.</text>
</comment>